<gene>
    <name evidence="8" type="ORF">H2515_08840</name>
</gene>
<dbReference type="InterPro" id="IPR058240">
    <property type="entry name" value="rSAM_sf"/>
</dbReference>
<comment type="cofactor">
    <cofactor evidence="1">
        <name>[4Fe-4S] cluster</name>
        <dbReference type="ChEBI" id="CHEBI:49883"/>
    </cofactor>
</comment>
<dbReference type="PANTHER" id="PTHR43273">
    <property type="entry name" value="ANAEROBIC SULFATASE-MATURATING ENZYME HOMOLOG ASLB-RELATED"/>
    <property type="match status" value="1"/>
</dbReference>
<dbReference type="RefSeq" id="WP_198659880.1">
    <property type="nucleotide sequence ID" value="NZ_CP059488.1"/>
</dbReference>
<keyword evidence="5" id="KW-0408">Iron</keyword>
<accession>A0A7T4WBI8</accession>
<dbReference type="InterPro" id="IPR007197">
    <property type="entry name" value="rSAM"/>
</dbReference>
<dbReference type="InterPro" id="IPR026335">
    <property type="entry name" value="rSAM_SPASM_FxsB"/>
</dbReference>
<dbReference type="SUPFAM" id="SSF102114">
    <property type="entry name" value="Radical SAM enzymes"/>
    <property type="match status" value="1"/>
</dbReference>
<dbReference type="GO" id="GO:0016491">
    <property type="term" value="F:oxidoreductase activity"/>
    <property type="evidence" value="ECO:0007669"/>
    <property type="project" value="InterPro"/>
</dbReference>
<dbReference type="Proteomes" id="UP000595420">
    <property type="component" value="Chromosome"/>
</dbReference>
<dbReference type="CDD" id="cd01335">
    <property type="entry name" value="Radical_SAM"/>
    <property type="match status" value="1"/>
</dbReference>
<dbReference type="Gene3D" id="3.20.20.70">
    <property type="entry name" value="Aldolase class I"/>
    <property type="match status" value="1"/>
</dbReference>
<dbReference type="InterPro" id="IPR013785">
    <property type="entry name" value="Aldolase_TIM"/>
</dbReference>
<keyword evidence="2" id="KW-0004">4Fe-4S</keyword>
<dbReference type="GO" id="GO:0051539">
    <property type="term" value="F:4 iron, 4 sulfur cluster binding"/>
    <property type="evidence" value="ECO:0007669"/>
    <property type="project" value="UniProtKB-KW"/>
</dbReference>
<dbReference type="PROSITE" id="PS51918">
    <property type="entry name" value="RADICAL_SAM"/>
    <property type="match status" value="1"/>
</dbReference>
<name>A0A7T4WBI8_9PROT</name>
<dbReference type="Pfam" id="PF04055">
    <property type="entry name" value="Radical_SAM"/>
    <property type="match status" value="1"/>
</dbReference>
<dbReference type="GO" id="GO:0046872">
    <property type="term" value="F:metal ion binding"/>
    <property type="evidence" value="ECO:0007669"/>
    <property type="project" value="UniProtKB-KW"/>
</dbReference>
<evidence type="ECO:0000256" key="4">
    <source>
        <dbReference type="ARBA" id="ARBA00022723"/>
    </source>
</evidence>
<evidence type="ECO:0000256" key="1">
    <source>
        <dbReference type="ARBA" id="ARBA00001966"/>
    </source>
</evidence>
<evidence type="ECO:0000256" key="2">
    <source>
        <dbReference type="ARBA" id="ARBA00022485"/>
    </source>
</evidence>
<evidence type="ECO:0000259" key="7">
    <source>
        <dbReference type="PROSITE" id="PS51918"/>
    </source>
</evidence>
<dbReference type="InterPro" id="IPR026337">
    <property type="entry name" value="AKG_HExxH"/>
</dbReference>
<dbReference type="InterPro" id="IPR023867">
    <property type="entry name" value="Sulphatase_maturase_rSAM"/>
</dbReference>
<dbReference type="NCBIfam" id="TIGR04269">
    <property type="entry name" value="SAM_SPASM_FxsB"/>
    <property type="match status" value="1"/>
</dbReference>
<evidence type="ECO:0000256" key="3">
    <source>
        <dbReference type="ARBA" id="ARBA00022691"/>
    </source>
</evidence>
<proteinExistence type="predicted"/>
<dbReference type="AlphaFoldDB" id="A0A7T4WBI8"/>
<dbReference type="SFLD" id="SFLDG01072">
    <property type="entry name" value="dehydrogenase_like"/>
    <property type="match status" value="1"/>
</dbReference>
<dbReference type="PROSITE" id="PS01305">
    <property type="entry name" value="MOAA_NIFB_PQQE"/>
    <property type="match status" value="1"/>
</dbReference>
<evidence type="ECO:0000256" key="5">
    <source>
        <dbReference type="ARBA" id="ARBA00023004"/>
    </source>
</evidence>
<dbReference type="NCBIfam" id="TIGR04267">
    <property type="entry name" value="mod_HExxH"/>
    <property type="match status" value="1"/>
</dbReference>
<keyword evidence="4" id="KW-0479">Metal-binding</keyword>
<keyword evidence="3" id="KW-0949">S-adenosyl-L-methionine</keyword>
<dbReference type="SFLD" id="SFLDG01067">
    <property type="entry name" value="SPASM/twitch_domain_containing"/>
    <property type="match status" value="1"/>
</dbReference>
<organism evidence="8 9">
    <name type="scientific">Acidithiobacillus ferrivorans</name>
    <dbReference type="NCBI Taxonomy" id="160808"/>
    <lineage>
        <taxon>Bacteria</taxon>
        <taxon>Pseudomonadati</taxon>
        <taxon>Pseudomonadota</taxon>
        <taxon>Acidithiobacillia</taxon>
        <taxon>Acidithiobacillales</taxon>
        <taxon>Acidithiobacillaceae</taxon>
        <taxon>Acidithiobacillus</taxon>
    </lineage>
</organism>
<sequence>MAVTVDEVQLTSFLVKVASRCNLDCDYCYVYHHADQSWRSMPRLLSSKDREAFASQLALYIQQVGIRRCVVVLHGGEPLLMGSAELVAFAAHLRKAVGADVQLDIGMQTNGLLLTREVIDELSSVDIGISLSLDGPKEANDLHRTSRRGRSSFEQSYRALQLLQSAPDVFAGVIAVIDPRTSPRQLLEFFNERKVPRLDFLLPDAHHLRPPPGRLEQPDAYKRWLIDAFDLWFDEYSGLQVRTFEALLDAVVGMPSQTDAFGFGDVSLITVETDGTYHDLDVFKVVSQGATRLNGSVRDTPISDVAASAALAAHRALLKKEGLCASCRSCDVVDVCGGGSVPHRYGLNGFQNPTIYCKEMRALIRHVQTRIANSLELTMHAAAIAHYGRDLGEFECAETSTEAVASLWSNAISDQSSELRQALLWLEASGCGSGETVAAVRALIDSQSAIDLLAQRPGAIAWSNAMLAIATGRPVSAVDGSALDRDLGYAHWMLARLQGSTEQSPEVHAMDPWLRRPFGSAIHFENQEVLPAAESLLHEALGILHAWRPAVVQELRKICRAIQFIRDPAADPDKIVSFSDNAVPGSLYVSVMQRASLIDAYDLADSLLHEYRHQKLYLLERLAPMVKPTNRKVVSPWRQDPRPPSGLLHAVFVFVELRRFWKHVRSLNLDRLNTRAENQLMDTDARLNEAFLTLAGCPLTATGRSLVAVLEVGARE</sequence>
<keyword evidence="6" id="KW-0411">Iron-sulfur</keyword>
<evidence type="ECO:0000313" key="9">
    <source>
        <dbReference type="Proteomes" id="UP000595420"/>
    </source>
</evidence>
<feature type="domain" description="Radical SAM core" evidence="7">
    <location>
        <begin position="7"/>
        <end position="234"/>
    </location>
</feature>
<protein>
    <submittedName>
        <fullName evidence="8">FxsB family radical SAM/SPASM domain protein</fullName>
    </submittedName>
</protein>
<dbReference type="InterPro" id="IPR000385">
    <property type="entry name" value="MoaA_NifB_PqqE_Fe-S-bd_CS"/>
</dbReference>
<dbReference type="NCBIfam" id="NF041707">
    <property type="entry name" value="rSAM_YhhB"/>
    <property type="match status" value="1"/>
</dbReference>
<evidence type="ECO:0000256" key="6">
    <source>
        <dbReference type="ARBA" id="ARBA00023014"/>
    </source>
</evidence>
<dbReference type="PANTHER" id="PTHR43273:SF8">
    <property type="entry name" value="RADICAL SAM DOMAIN PROTEIN"/>
    <property type="match status" value="1"/>
</dbReference>
<dbReference type="SFLD" id="SFLDS00029">
    <property type="entry name" value="Radical_SAM"/>
    <property type="match status" value="1"/>
</dbReference>
<evidence type="ECO:0000313" key="8">
    <source>
        <dbReference type="EMBL" id="QQD71577.1"/>
    </source>
</evidence>
<dbReference type="EMBL" id="CP059488">
    <property type="protein sequence ID" value="QQD71577.1"/>
    <property type="molecule type" value="Genomic_DNA"/>
</dbReference>
<dbReference type="SFLD" id="SFLDG01386">
    <property type="entry name" value="main_SPASM_domain-containing"/>
    <property type="match status" value="1"/>
</dbReference>
<reference evidence="8 9" key="1">
    <citation type="submission" date="2020-07" db="EMBL/GenBank/DDBJ databases">
        <title>Complete genome sequence analysis of Acidithiobacillus ferrivorans XJFY6S-08 reveals extreme environmental adaptation to alpine acid mine drainage.</title>
        <authorList>
            <person name="Yan L."/>
            <person name="Ni Y."/>
        </authorList>
    </citation>
    <scope>NUCLEOTIDE SEQUENCE [LARGE SCALE GENOMIC DNA]</scope>
    <source>
        <strain evidence="8 9">XJFY6S-08</strain>
    </source>
</reference>